<evidence type="ECO:0000256" key="1">
    <source>
        <dbReference type="ARBA" id="ARBA00018672"/>
    </source>
</evidence>
<proteinExistence type="predicted"/>
<feature type="modified residue" description="4-aspartylphosphate" evidence="8">
    <location>
        <position position="54"/>
    </location>
</feature>
<dbReference type="PROSITE" id="PS51755">
    <property type="entry name" value="OMPR_PHOB"/>
    <property type="match status" value="1"/>
</dbReference>
<organism evidence="12 13">
    <name type="scientific">Desulfoscipio geothermicus DSM 3669</name>
    <dbReference type="NCBI Taxonomy" id="1121426"/>
    <lineage>
        <taxon>Bacteria</taxon>
        <taxon>Bacillati</taxon>
        <taxon>Bacillota</taxon>
        <taxon>Clostridia</taxon>
        <taxon>Eubacteriales</taxon>
        <taxon>Desulfallaceae</taxon>
        <taxon>Desulfoscipio</taxon>
    </lineage>
</organism>
<dbReference type="PROSITE" id="PS50110">
    <property type="entry name" value="RESPONSE_REGULATORY"/>
    <property type="match status" value="1"/>
</dbReference>
<feature type="domain" description="Response regulatory" evidence="10">
    <location>
        <begin position="5"/>
        <end position="118"/>
    </location>
</feature>
<dbReference type="Pfam" id="PF00486">
    <property type="entry name" value="Trans_reg_C"/>
    <property type="match status" value="1"/>
</dbReference>
<keyword evidence="6" id="KW-0804">Transcription</keyword>
<dbReference type="InterPro" id="IPR039420">
    <property type="entry name" value="WalR-like"/>
</dbReference>
<reference evidence="13" key="1">
    <citation type="submission" date="2016-10" db="EMBL/GenBank/DDBJ databases">
        <authorList>
            <person name="Varghese N."/>
            <person name="Submissions S."/>
        </authorList>
    </citation>
    <scope>NUCLEOTIDE SEQUENCE [LARGE SCALE GENOMIC DNA]</scope>
    <source>
        <strain evidence="13">DSM 3669</strain>
    </source>
</reference>
<dbReference type="InterPro" id="IPR001867">
    <property type="entry name" value="OmpR/PhoB-type_DNA-bd"/>
</dbReference>
<evidence type="ECO:0000256" key="8">
    <source>
        <dbReference type="PROSITE-ProRule" id="PRU00169"/>
    </source>
</evidence>
<dbReference type="Gene3D" id="6.10.250.690">
    <property type="match status" value="1"/>
</dbReference>
<keyword evidence="3" id="KW-0902">Two-component regulatory system</keyword>
<evidence type="ECO:0000256" key="6">
    <source>
        <dbReference type="ARBA" id="ARBA00023163"/>
    </source>
</evidence>
<evidence type="ECO:0000313" key="12">
    <source>
        <dbReference type="EMBL" id="SFR09247.1"/>
    </source>
</evidence>
<evidence type="ECO:0000256" key="9">
    <source>
        <dbReference type="PROSITE-ProRule" id="PRU01091"/>
    </source>
</evidence>
<evidence type="ECO:0000259" key="11">
    <source>
        <dbReference type="PROSITE" id="PS51755"/>
    </source>
</evidence>
<evidence type="ECO:0000256" key="3">
    <source>
        <dbReference type="ARBA" id="ARBA00023012"/>
    </source>
</evidence>
<dbReference type="PANTHER" id="PTHR48111">
    <property type="entry name" value="REGULATOR OF RPOS"/>
    <property type="match status" value="1"/>
</dbReference>
<dbReference type="GO" id="GO:0032993">
    <property type="term" value="C:protein-DNA complex"/>
    <property type="evidence" value="ECO:0007669"/>
    <property type="project" value="TreeGrafter"/>
</dbReference>
<gene>
    <name evidence="12" type="ORF">SAMN05660706_11836</name>
</gene>
<dbReference type="GO" id="GO:0005829">
    <property type="term" value="C:cytosol"/>
    <property type="evidence" value="ECO:0007669"/>
    <property type="project" value="TreeGrafter"/>
</dbReference>
<dbReference type="InterPro" id="IPR001789">
    <property type="entry name" value="Sig_transdc_resp-reg_receiver"/>
</dbReference>
<dbReference type="FunFam" id="3.40.50.2300:FF:000001">
    <property type="entry name" value="DNA-binding response regulator PhoB"/>
    <property type="match status" value="1"/>
</dbReference>
<evidence type="ECO:0000256" key="2">
    <source>
        <dbReference type="ARBA" id="ARBA00022553"/>
    </source>
</evidence>
<dbReference type="RefSeq" id="WP_425429488.1">
    <property type="nucleotide sequence ID" value="NZ_FOYM01000018.1"/>
</dbReference>
<keyword evidence="2 8" id="KW-0597">Phosphoprotein</keyword>
<protein>
    <recommendedName>
        <fullName evidence="1">Stage 0 sporulation protein A homolog</fullName>
    </recommendedName>
</protein>
<feature type="DNA-binding region" description="OmpR/PhoB-type" evidence="9">
    <location>
        <begin position="130"/>
        <end position="229"/>
    </location>
</feature>
<accession>A0A1I6DV60</accession>
<dbReference type="PANTHER" id="PTHR48111:SF21">
    <property type="entry name" value="DNA-BINDING DUAL MASTER TRANSCRIPTIONAL REGULATOR RPAA"/>
    <property type="match status" value="1"/>
</dbReference>
<dbReference type="AlphaFoldDB" id="A0A1I6DV60"/>
<evidence type="ECO:0000256" key="5">
    <source>
        <dbReference type="ARBA" id="ARBA00023125"/>
    </source>
</evidence>
<dbReference type="InterPro" id="IPR011006">
    <property type="entry name" value="CheY-like_superfamily"/>
</dbReference>
<dbReference type="Pfam" id="PF00072">
    <property type="entry name" value="Response_reg"/>
    <property type="match status" value="1"/>
</dbReference>
<dbReference type="CDD" id="cd00383">
    <property type="entry name" value="trans_reg_C"/>
    <property type="match status" value="1"/>
</dbReference>
<dbReference type="GO" id="GO:0000156">
    <property type="term" value="F:phosphorelay response regulator activity"/>
    <property type="evidence" value="ECO:0007669"/>
    <property type="project" value="TreeGrafter"/>
</dbReference>
<dbReference type="GO" id="GO:0006355">
    <property type="term" value="P:regulation of DNA-templated transcription"/>
    <property type="evidence" value="ECO:0007669"/>
    <property type="project" value="InterPro"/>
</dbReference>
<dbReference type="Gene3D" id="3.40.50.2300">
    <property type="match status" value="1"/>
</dbReference>
<sequence>MKKETILIADDEEKIRQIVKKYLEKEGFSVLECVDGLEAIQAFTKHAPDLVILDIMMPGADGWEVCRELRKTSKVPIIMLTAREDEVDRVLGLEMGADDYVVKPFSPRELMARVKAVLRRLNDRNLGEKENILSFEGLTINLDARKVTINDKEIILTPKEFDILYFLAKSSGKAYSRDHILLSVWGDDYFGDTRTVDTHINRLREKLAKANNKINYINTVWGVGYKFEPVVKNDLG</sequence>
<dbReference type="InterPro" id="IPR036388">
    <property type="entry name" value="WH-like_DNA-bd_sf"/>
</dbReference>
<keyword evidence="4" id="KW-0805">Transcription regulation</keyword>
<name>A0A1I6DV60_9FIRM</name>
<dbReference type="EMBL" id="FOYM01000018">
    <property type="protein sequence ID" value="SFR09247.1"/>
    <property type="molecule type" value="Genomic_DNA"/>
</dbReference>
<keyword evidence="13" id="KW-1185">Reference proteome</keyword>
<dbReference type="GO" id="GO:0000976">
    <property type="term" value="F:transcription cis-regulatory region binding"/>
    <property type="evidence" value="ECO:0007669"/>
    <property type="project" value="TreeGrafter"/>
</dbReference>
<comment type="function">
    <text evidence="7">May play the central regulatory role in sporulation. It may be an element of the effector pathway responsible for the activation of sporulation genes in response to nutritional stress. Spo0A may act in concert with spo0H (a sigma factor) to control the expression of some genes that are critical to the sporulation process.</text>
</comment>
<dbReference type="SMART" id="SM00862">
    <property type="entry name" value="Trans_reg_C"/>
    <property type="match status" value="1"/>
</dbReference>
<evidence type="ECO:0000256" key="7">
    <source>
        <dbReference type="ARBA" id="ARBA00024867"/>
    </source>
</evidence>
<feature type="domain" description="OmpR/PhoB-type" evidence="11">
    <location>
        <begin position="130"/>
        <end position="229"/>
    </location>
</feature>
<dbReference type="FunFam" id="1.10.10.10:FF:000018">
    <property type="entry name" value="DNA-binding response regulator ResD"/>
    <property type="match status" value="1"/>
</dbReference>
<dbReference type="SMART" id="SM00448">
    <property type="entry name" value="REC"/>
    <property type="match status" value="1"/>
</dbReference>
<evidence type="ECO:0000256" key="4">
    <source>
        <dbReference type="ARBA" id="ARBA00023015"/>
    </source>
</evidence>
<dbReference type="Gene3D" id="1.10.10.10">
    <property type="entry name" value="Winged helix-like DNA-binding domain superfamily/Winged helix DNA-binding domain"/>
    <property type="match status" value="1"/>
</dbReference>
<evidence type="ECO:0000313" key="13">
    <source>
        <dbReference type="Proteomes" id="UP000199584"/>
    </source>
</evidence>
<dbReference type="Proteomes" id="UP000199584">
    <property type="component" value="Unassembled WGS sequence"/>
</dbReference>
<evidence type="ECO:0000259" key="10">
    <source>
        <dbReference type="PROSITE" id="PS50110"/>
    </source>
</evidence>
<dbReference type="STRING" id="39060.SAMN05660706_11836"/>
<dbReference type="SUPFAM" id="SSF52172">
    <property type="entry name" value="CheY-like"/>
    <property type="match status" value="1"/>
</dbReference>
<keyword evidence="5 9" id="KW-0238">DNA-binding</keyword>